<dbReference type="PANTHER" id="PTHR43800:SF1">
    <property type="entry name" value="PEPTIDYL-LYSINE N-ACETYLTRANSFERASE YJAB"/>
    <property type="match status" value="1"/>
</dbReference>
<dbReference type="Pfam" id="PF13673">
    <property type="entry name" value="Acetyltransf_10"/>
    <property type="match status" value="1"/>
</dbReference>
<evidence type="ECO:0000256" key="2">
    <source>
        <dbReference type="ARBA" id="ARBA00023315"/>
    </source>
</evidence>
<dbReference type="Proteomes" id="UP001595818">
    <property type="component" value="Unassembled WGS sequence"/>
</dbReference>
<keyword evidence="1 4" id="KW-0808">Transferase</keyword>
<keyword evidence="2 4" id="KW-0012">Acyltransferase</keyword>
<protein>
    <submittedName>
        <fullName evidence="4">GNAT family N-acetyltransferase</fullName>
        <ecNumber evidence="4">2.3.1.-</ecNumber>
    </submittedName>
</protein>
<reference evidence="5" key="1">
    <citation type="journal article" date="2019" name="Int. J. Syst. Evol. Microbiol.">
        <title>The Global Catalogue of Microorganisms (GCM) 10K type strain sequencing project: providing services to taxonomists for standard genome sequencing and annotation.</title>
        <authorList>
            <consortium name="The Broad Institute Genomics Platform"/>
            <consortium name="The Broad Institute Genome Sequencing Center for Infectious Disease"/>
            <person name="Wu L."/>
            <person name="Ma J."/>
        </authorList>
    </citation>
    <scope>NUCLEOTIDE SEQUENCE [LARGE SCALE GENOMIC DNA]</scope>
    <source>
        <strain evidence="5">CGMCC 4.7466</strain>
    </source>
</reference>
<keyword evidence="5" id="KW-1185">Reference proteome</keyword>
<evidence type="ECO:0000259" key="3">
    <source>
        <dbReference type="PROSITE" id="PS51186"/>
    </source>
</evidence>
<name>A0ABV9SWE9_9BACT</name>
<accession>A0ABV9SWE9</accession>
<evidence type="ECO:0000256" key="1">
    <source>
        <dbReference type="ARBA" id="ARBA00022679"/>
    </source>
</evidence>
<dbReference type="PANTHER" id="PTHR43800">
    <property type="entry name" value="PEPTIDYL-LYSINE N-ACETYLTRANSFERASE YJAB"/>
    <property type="match status" value="1"/>
</dbReference>
<dbReference type="Gene3D" id="3.40.630.30">
    <property type="match status" value="1"/>
</dbReference>
<dbReference type="EMBL" id="JBHSJJ010000002">
    <property type="protein sequence ID" value="MFC4870736.1"/>
    <property type="molecule type" value="Genomic_DNA"/>
</dbReference>
<dbReference type="GO" id="GO:0016746">
    <property type="term" value="F:acyltransferase activity"/>
    <property type="evidence" value="ECO:0007669"/>
    <property type="project" value="UniProtKB-KW"/>
</dbReference>
<sequence>MKKNTFEIKPYTDAFKKQVVDVWEKSVRATHGFLVPSDIDHYKKIVAVLDFNAFSVYCMVREDIVVGFIGVADRKIEMLFLSPEYLGQGLGRTLVNFAIKELDADKVDVNEQNLLAVKFYAGFGFEPYGRMEKDSEGKDYPILKMKLSTYHESIINSS</sequence>
<evidence type="ECO:0000313" key="5">
    <source>
        <dbReference type="Proteomes" id="UP001595818"/>
    </source>
</evidence>
<dbReference type="SUPFAM" id="SSF55729">
    <property type="entry name" value="Acyl-CoA N-acyltransferases (Nat)"/>
    <property type="match status" value="1"/>
</dbReference>
<comment type="caution">
    <text evidence="4">The sequence shown here is derived from an EMBL/GenBank/DDBJ whole genome shotgun (WGS) entry which is preliminary data.</text>
</comment>
<dbReference type="PROSITE" id="PS51186">
    <property type="entry name" value="GNAT"/>
    <property type="match status" value="1"/>
</dbReference>
<dbReference type="CDD" id="cd04301">
    <property type="entry name" value="NAT_SF"/>
    <property type="match status" value="1"/>
</dbReference>
<feature type="domain" description="N-acetyltransferase" evidence="3">
    <location>
        <begin position="6"/>
        <end position="146"/>
    </location>
</feature>
<dbReference type="EC" id="2.3.1.-" evidence="4"/>
<proteinExistence type="predicted"/>
<dbReference type="RefSeq" id="WP_377061558.1">
    <property type="nucleotide sequence ID" value="NZ_JBHSJJ010000002.1"/>
</dbReference>
<dbReference type="InterPro" id="IPR016181">
    <property type="entry name" value="Acyl_CoA_acyltransferase"/>
</dbReference>
<organism evidence="4 5">
    <name type="scientific">Negadavirga shengliensis</name>
    <dbReference type="NCBI Taxonomy" id="1389218"/>
    <lineage>
        <taxon>Bacteria</taxon>
        <taxon>Pseudomonadati</taxon>
        <taxon>Bacteroidota</taxon>
        <taxon>Cytophagia</taxon>
        <taxon>Cytophagales</taxon>
        <taxon>Cyclobacteriaceae</taxon>
        <taxon>Negadavirga</taxon>
    </lineage>
</organism>
<evidence type="ECO:0000313" key="4">
    <source>
        <dbReference type="EMBL" id="MFC4870736.1"/>
    </source>
</evidence>
<dbReference type="InterPro" id="IPR000182">
    <property type="entry name" value="GNAT_dom"/>
</dbReference>
<gene>
    <name evidence="4" type="ORF">ACFPFU_03495</name>
</gene>